<dbReference type="InterPro" id="IPR014284">
    <property type="entry name" value="RNA_pol_sigma-70_dom"/>
</dbReference>
<dbReference type="STRING" id="551995.SAMN05192574_101129"/>
<protein>
    <submittedName>
        <fullName evidence="7">RNA polymerase sigma-70 factor, ECF subfamily</fullName>
    </submittedName>
</protein>
<feature type="domain" description="RNA polymerase sigma factor 70 region 4 type 2" evidence="6">
    <location>
        <begin position="122"/>
        <end position="169"/>
    </location>
</feature>
<feature type="domain" description="RNA polymerase sigma-70 region 2" evidence="5">
    <location>
        <begin position="25"/>
        <end position="91"/>
    </location>
</feature>
<dbReference type="Gene3D" id="1.10.1740.10">
    <property type="match status" value="1"/>
</dbReference>
<dbReference type="Pfam" id="PF08281">
    <property type="entry name" value="Sigma70_r4_2"/>
    <property type="match status" value="1"/>
</dbReference>
<evidence type="ECO:0000259" key="5">
    <source>
        <dbReference type="Pfam" id="PF04542"/>
    </source>
</evidence>
<keyword evidence="8" id="KW-1185">Reference proteome</keyword>
<dbReference type="AlphaFoldDB" id="A0A1H7ZNV6"/>
<sequence length="177" mass="20597">MEILNDAHMVEQLRLGNKEAFEAVFKKYYKLLNVSAFYILQDEMEAEDTVQGFFVDLWERQLYTNINSSLKAYLTTAIRNRCLKKVESESRAQKKLIDYKYTLTEIEEEEEAPLPEIYPEKILADLSMQRMQAFTLVHYENKKYKDAALEMGISINSLKTHLKLAVKTLKAGLKSAK</sequence>
<dbReference type="InterPro" id="IPR036388">
    <property type="entry name" value="WH-like_DNA-bd_sf"/>
</dbReference>
<dbReference type="Gene3D" id="1.10.10.10">
    <property type="entry name" value="Winged helix-like DNA-binding domain superfamily/Winged helix DNA-binding domain"/>
    <property type="match status" value="1"/>
</dbReference>
<dbReference type="RefSeq" id="WP_091206212.1">
    <property type="nucleotide sequence ID" value="NZ_FOCL01000001.1"/>
</dbReference>
<dbReference type="OrthoDB" id="653814at2"/>
<dbReference type="SUPFAM" id="SSF88659">
    <property type="entry name" value="Sigma3 and sigma4 domains of RNA polymerase sigma factors"/>
    <property type="match status" value="1"/>
</dbReference>
<dbReference type="InterPro" id="IPR013324">
    <property type="entry name" value="RNA_pol_sigma_r3/r4-like"/>
</dbReference>
<evidence type="ECO:0000313" key="7">
    <source>
        <dbReference type="EMBL" id="SEM60080.1"/>
    </source>
</evidence>
<dbReference type="InterPro" id="IPR013325">
    <property type="entry name" value="RNA_pol_sigma_r2"/>
</dbReference>
<keyword evidence="2" id="KW-0805">Transcription regulation</keyword>
<dbReference type="EMBL" id="FOCL01000001">
    <property type="protein sequence ID" value="SEM60080.1"/>
    <property type="molecule type" value="Genomic_DNA"/>
</dbReference>
<accession>A0A1H7ZNV6</accession>
<comment type="similarity">
    <text evidence="1">Belongs to the sigma-70 factor family. ECF subfamily.</text>
</comment>
<evidence type="ECO:0000313" key="8">
    <source>
        <dbReference type="Proteomes" id="UP000198942"/>
    </source>
</evidence>
<dbReference type="Pfam" id="PF04542">
    <property type="entry name" value="Sigma70_r2"/>
    <property type="match status" value="1"/>
</dbReference>
<reference evidence="8" key="1">
    <citation type="submission" date="2016-10" db="EMBL/GenBank/DDBJ databases">
        <authorList>
            <person name="Varghese N."/>
            <person name="Submissions S."/>
        </authorList>
    </citation>
    <scope>NUCLEOTIDE SEQUENCE [LARGE SCALE GENOMIC DNA]</scope>
    <source>
        <strain evidence="8">Gh-48</strain>
    </source>
</reference>
<dbReference type="InterPro" id="IPR007627">
    <property type="entry name" value="RNA_pol_sigma70_r2"/>
</dbReference>
<evidence type="ECO:0000256" key="1">
    <source>
        <dbReference type="ARBA" id="ARBA00010641"/>
    </source>
</evidence>
<keyword evidence="3" id="KW-0731">Sigma factor</keyword>
<proteinExistence type="inferred from homology"/>
<dbReference type="PANTHER" id="PTHR43133">
    <property type="entry name" value="RNA POLYMERASE ECF-TYPE SIGMA FACTO"/>
    <property type="match status" value="1"/>
</dbReference>
<gene>
    <name evidence="7" type="ORF">SAMN05192574_101129</name>
</gene>
<name>A0A1H7ZNV6_9SPHI</name>
<dbReference type="GO" id="GO:0003677">
    <property type="term" value="F:DNA binding"/>
    <property type="evidence" value="ECO:0007669"/>
    <property type="project" value="InterPro"/>
</dbReference>
<dbReference type="InterPro" id="IPR013249">
    <property type="entry name" value="RNA_pol_sigma70_r4_t2"/>
</dbReference>
<dbReference type="PANTHER" id="PTHR43133:SF46">
    <property type="entry name" value="RNA POLYMERASE SIGMA-70 FACTOR ECF SUBFAMILY"/>
    <property type="match status" value="1"/>
</dbReference>
<evidence type="ECO:0000256" key="3">
    <source>
        <dbReference type="ARBA" id="ARBA00023082"/>
    </source>
</evidence>
<dbReference type="NCBIfam" id="TIGR02937">
    <property type="entry name" value="sigma70-ECF"/>
    <property type="match status" value="1"/>
</dbReference>
<organism evidence="7 8">
    <name type="scientific">Mucilaginibacter gossypiicola</name>
    <dbReference type="NCBI Taxonomy" id="551995"/>
    <lineage>
        <taxon>Bacteria</taxon>
        <taxon>Pseudomonadati</taxon>
        <taxon>Bacteroidota</taxon>
        <taxon>Sphingobacteriia</taxon>
        <taxon>Sphingobacteriales</taxon>
        <taxon>Sphingobacteriaceae</taxon>
        <taxon>Mucilaginibacter</taxon>
    </lineage>
</organism>
<dbReference type="GO" id="GO:0016987">
    <property type="term" value="F:sigma factor activity"/>
    <property type="evidence" value="ECO:0007669"/>
    <property type="project" value="UniProtKB-KW"/>
</dbReference>
<dbReference type="SUPFAM" id="SSF88946">
    <property type="entry name" value="Sigma2 domain of RNA polymerase sigma factors"/>
    <property type="match status" value="1"/>
</dbReference>
<dbReference type="Proteomes" id="UP000198942">
    <property type="component" value="Unassembled WGS sequence"/>
</dbReference>
<dbReference type="GO" id="GO:0006352">
    <property type="term" value="P:DNA-templated transcription initiation"/>
    <property type="evidence" value="ECO:0007669"/>
    <property type="project" value="InterPro"/>
</dbReference>
<dbReference type="InterPro" id="IPR039425">
    <property type="entry name" value="RNA_pol_sigma-70-like"/>
</dbReference>
<keyword evidence="4" id="KW-0804">Transcription</keyword>
<evidence type="ECO:0000259" key="6">
    <source>
        <dbReference type="Pfam" id="PF08281"/>
    </source>
</evidence>
<evidence type="ECO:0000256" key="2">
    <source>
        <dbReference type="ARBA" id="ARBA00023015"/>
    </source>
</evidence>
<evidence type="ECO:0000256" key="4">
    <source>
        <dbReference type="ARBA" id="ARBA00023163"/>
    </source>
</evidence>